<sequence length="139" mass="15145">MPPHISEIVKRKPHLVEQILKQHRSSSEGQQAPSSSPAIIRPTIQHDAEKEAAIGRRRQASGFGLSSLVSGAVRSTSGGNQTSALLHMSEEYEGDDFDEDQNDGETTGLLLRHRHRGGSNANHFDDDDGGAPKFYRSTS</sequence>
<dbReference type="AlphaFoldDB" id="A0A7S3DN54"/>
<feature type="compositionally biased region" description="Low complexity" evidence="1">
    <location>
        <begin position="27"/>
        <end position="38"/>
    </location>
</feature>
<organism evidence="2">
    <name type="scientific">Entomoneis paludosa</name>
    <dbReference type="NCBI Taxonomy" id="265537"/>
    <lineage>
        <taxon>Eukaryota</taxon>
        <taxon>Sar</taxon>
        <taxon>Stramenopiles</taxon>
        <taxon>Ochrophyta</taxon>
        <taxon>Bacillariophyta</taxon>
        <taxon>Bacillariophyceae</taxon>
        <taxon>Bacillariophycidae</taxon>
        <taxon>Entomoneidaceae</taxon>
        <taxon>Entomoneis</taxon>
    </lineage>
</organism>
<accession>A0A7S3DN54</accession>
<feature type="region of interest" description="Disordered" evidence="1">
    <location>
        <begin position="21"/>
        <end position="40"/>
    </location>
</feature>
<reference evidence="2" key="1">
    <citation type="submission" date="2021-01" db="EMBL/GenBank/DDBJ databases">
        <authorList>
            <person name="Corre E."/>
            <person name="Pelletier E."/>
            <person name="Niang G."/>
            <person name="Scheremetjew M."/>
            <person name="Finn R."/>
            <person name="Kale V."/>
            <person name="Holt S."/>
            <person name="Cochrane G."/>
            <person name="Meng A."/>
            <person name="Brown T."/>
            <person name="Cohen L."/>
        </authorList>
    </citation>
    <scope>NUCLEOTIDE SEQUENCE</scope>
    <source>
        <strain evidence="2">CCMP125</strain>
    </source>
</reference>
<feature type="region of interest" description="Disordered" evidence="1">
    <location>
        <begin position="113"/>
        <end position="139"/>
    </location>
</feature>
<name>A0A7S3DN54_9STRA</name>
<dbReference type="EMBL" id="HBHT01013647">
    <property type="protein sequence ID" value="CAD9959358.1"/>
    <property type="molecule type" value="Transcribed_RNA"/>
</dbReference>
<protein>
    <submittedName>
        <fullName evidence="2">Uncharacterized protein</fullName>
    </submittedName>
</protein>
<evidence type="ECO:0000256" key="1">
    <source>
        <dbReference type="SAM" id="MobiDB-lite"/>
    </source>
</evidence>
<evidence type="ECO:0000313" key="2">
    <source>
        <dbReference type="EMBL" id="CAD9959358.1"/>
    </source>
</evidence>
<proteinExistence type="predicted"/>
<gene>
    <name evidence="2" type="ORF">APAL1065_LOCUS9150</name>
</gene>